<feature type="compositionally biased region" description="Basic and acidic residues" evidence="1">
    <location>
        <begin position="222"/>
        <end position="250"/>
    </location>
</feature>
<dbReference type="Proteomes" id="UP001146351">
    <property type="component" value="Unassembled WGS sequence"/>
</dbReference>
<protein>
    <recommendedName>
        <fullName evidence="4">Myb-like domain-containing protein</fullName>
    </recommendedName>
</protein>
<name>A0A9W9LW76_9EURO</name>
<feature type="compositionally biased region" description="Pro residues" evidence="1">
    <location>
        <begin position="36"/>
        <end position="45"/>
    </location>
</feature>
<dbReference type="AlphaFoldDB" id="A0A9W9LW76"/>
<feature type="compositionally biased region" description="Basic residues" evidence="1">
    <location>
        <begin position="385"/>
        <end position="404"/>
    </location>
</feature>
<dbReference type="InterPro" id="IPR001005">
    <property type="entry name" value="SANT/Myb"/>
</dbReference>
<feature type="compositionally biased region" description="Polar residues" evidence="1">
    <location>
        <begin position="478"/>
        <end position="489"/>
    </location>
</feature>
<feature type="region of interest" description="Disordered" evidence="1">
    <location>
        <begin position="338"/>
        <end position="427"/>
    </location>
</feature>
<reference evidence="2" key="2">
    <citation type="journal article" date="2023" name="IMA Fungus">
        <title>Comparative genomic study of the Penicillium genus elucidates a diverse pangenome and 15 lateral gene transfer events.</title>
        <authorList>
            <person name="Petersen C."/>
            <person name="Sorensen T."/>
            <person name="Nielsen M.R."/>
            <person name="Sondergaard T.E."/>
            <person name="Sorensen J.L."/>
            <person name="Fitzpatrick D.A."/>
            <person name="Frisvad J.C."/>
            <person name="Nielsen K.L."/>
        </authorList>
    </citation>
    <scope>NUCLEOTIDE SEQUENCE</scope>
    <source>
        <strain evidence="2">IBT 21917</strain>
    </source>
</reference>
<feature type="compositionally biased region" description="Polar residues" evidence="1">
    <location>
        <begin position="405"/>
        <end position="427"/>
    </location>
</feature>
<feature type="region of interest" description="Disordered" evidence="1">
    <location>
        <begin position="222"/>
        <end position="251"/>
    </location>
</feature>
<gene>
    <name evidence="2" type="ORF">N7492_002634</name>
</gene>
<sequence length="583" mass="64215">MHVSLDNISFYSHPPIKTSSRALPASCWKAYAPLAPQPLPRPQTPRPHSHGTTFDSTSAAIDNVLQESRAAGKESLASRAGGDFDIELERAMGQTSQVTHEADLNIHLNSEAQGELHNSMPQGDRTPLLTDHSDLCSLVEALGDFDTASIPAEPQLHDPGAPVVSTVAPTDLLRWRRESISSLGTYDETDKDSSLPEANLPRPRSLLHSLDVSAQETIETVMHDEPLTDHPNSDSENHEDRPIVPEDEVTKQVAPTNQPGIDEAIPHEVVRGRFIEGSSSPASSRLGPRTRSVSQSQAALANVPSLRPRQKATSNQRERFSPISVVIPVHRNDEFVAGPKKNLRTTRPRYRCQGKGDSGEESGNLDHYGKTQTSTGNKLPGPGRSHSKVRGHRANKSKTAKKKQLPSSNSMIQKCTGQAQTGDSPSISLDETQEIFGRGVLRIQSHGPRHAYFMTFLPEAPHRPSMPSPSEMRHDQSSHPNDFPENSSVRQVACRGCHKRTKSAIRDDRDVWSGSTKRPRTGISKQTSLSKDDQLLINLKEQRQLSWNGIAEHFPGRSKGSLQVRYSTRLKRRDFGISPMVLT</sequence>
<organism evidence="2 3">
    <name type="scientific">Penicillium capsulatum</name>
    <dbReference type="NCBI Taxonomy" id="69766"/>
    <lineage>
        <taxon>Eukaryota</taxon>
        <taxon>Fungi</taxon>
        <taxon>Dikarya</taxon>
        <taxon>Ascomycota</taxon>
        <taxon>Pezizomycotina</taxon>
        <taxon>Eurotiomycetes</taxon>
        <taxon>Eurotiomycetidae</taxon>
        <taxon>Eurotiales</taxon>
        <taxon>Aspergillaceae</taxon>
        <taxon>Penicillium</taxon>
    </lineage>
</organism>
<dbReference type="Gene3D" id="1.10.10.60">
    <property type="entry name" value="Homeodomain-like"/>
    <property type="match status" value="1"/>
</dbReference>
<evidence type="ECO:0000313" key="2">
    <source>
        <dbReference type="EMBL" id="KAJ5179424.1"/>
    </source>
</evidence>
<evidence type="ECO:0000256" key="1">
    <source>
        <dbReference type="SAM" id="MobiDB-lite"/>
    </source>
</evidence>
<dbReference type="CDD" id="cd00167">
    <property type="entry name" value="SANT"/>
    <property type="match status" value="1"/>
</dbReference>
<evidence type="ECO:0008006" key="4">
    <source>
        <dbReference type="Google" id="ProtNLM"/>
    </source>
</evidence>
<accession>A0A9W9LW76</accession>
<feature type="region of interest" description="Disordered" evidence="1">
    <location>
        <begin position="36"/>
        <end position="55"/>
    </location>
</feature>
<comment type="caution">
    <text evidence="2">The sequence shown here is derived from an EMBL/GenBank/DDBJ whole genome shotgun (WGS) entry which is preliminary data.</text>
</comment>
<dbReference type="EMBL" id="JAPQKO010000002">
    <property type="protein sequence ID" value="KAJ5179424.1"/>
    <property type="molecule type" value="Genomic_DNA"/>
</dbReference>
<evidence type="ECO:0000313" key="3">
    <source>
        <dbReference type="Proteomes" id="UP001146351"/>
    </source>
</evidence>
<proteinExistence type="predicted"/>
<feature type="compositionally biased region" description="Basic residues" evidence="1">
    <location>
        <begin position="341"/>
        <end position="352"/>
    </location>
</feature>
<reference evidence="2" key="1">
    <citation type="submission" date="2022-11" db="EMBL/GenBank/DDBJ databases">
        <authorList>
            <person name="Petersen C."/>
        </authorList>
    </citation>
    <scope>NUCLEOTIDE SEQUENCE</scope>
    <source>
        <strain evidence="2">IBT 21917</strain>
    </source>
</reference>
<feature type="region of interest" description="Disordered" evidence="1">
    <location>
        <begin position="461"/>
        <end position="489"/>
    </location>
</feature>
<dbReference type="OrthoDB" id="4362101at2759"/>
<dbReference type="Pfam" id="PF13921">
    <property type="entry name" value="Myb_DNA-bind_6"/>
    <property type="match status" value="1"/>
</dbReference>
<keyword evidence="3" id="KW-1185">Reference proteome</keyword>
<feature type="region of interest" description="Disordered" evidence="1">
    <location>
        <begin position="277"/>
        <end position="319"/>
    </location>
</feature>